<dbReference type="SUPFAM" id="SSF88659">
    <property type="entry name" value="Sigma3 and sigma4 domains of RNA polymerase sigma factors"/>
    <property type="match status" value="1"/>
</dbReference>
<dbReference type="InterPro" id="IPR036388">
    <property type="entry name" value="WH-like_DNA-bd_sf"/>
</dbReference>
<dbReference type="Pfam" id="PF04542">
    <property type="entry name" value="Sigma70_r2"/>
    <property type="match status" value="1"/>
</dbReference>
<dbReference type="Pfam" id="PF08281">
    <property type="entry name" value="Sigma70_r4_2"/>
    <property type="match status" value="1"/>
</dbReference>
<dbReference type="SUPFAM" id="SSF88946">
    <property type="entry name" value="Sigma2 domain of RNA polymerase sigma factors"/>
    <property type="match status" value="1"/>
</dbReference>
<dbReference type="InterPro" id="IPR014284">
    <property type="entry name" value="RNA_pol_sigma-70_dom"/>
</dbReference>
<keyword evidence="3 6" id="KW-0731">Sigma factor</keyword>
<evidence type="ECO:0000259" key="8">
    <source>
        <dbReference type="Pfam" id="PF08281"/>
    </source>
</evidence>
<dbReference type="CDD" id="cd06171">
    <property type="entry name" value="Sigma70_r4"/>
    <property type="match status" value="1"/>
</dbReference>
<keyword evidence="4 6" id="KW-0238">DNA-binding</keyword>
<evidence type="ECO:0000313" key="10">
    <source>
        <dbReference type="Proteomes" id="UP000830326"/>
    </source>
</evidence>
<dbReference type="EMBL" id="CP095075">
    <property type="protein sequence ID" value="UOR12427.1"/>
    <property type="molecule type" value="Genomic_DNA"/>
</dbReference>
<evidence type="ECO:0000256" key="1">
    <source>
        <dbReference type="ARBA" id="ARBA00010641"/>
    </source>
</evidence>
<sequence length="178" mass="21345">MKPFFDEFYDKYHRDLFQFIYYMVKNRQAAEDLTQEVYIKVLQSYQSFDGRSSEKTWLFSIARHVAIDYFRKQGRKRKKIMDFFNWQEKGESLKDDEALPEEIVELNDQMREVYEALDQCTLDQKSVIILRYIQGMSIQETAAILQFSESKVKTTQHRGMQALKKRLQAREEGDDHEA</sequence>
<accession>A0ABY4HC56</accession>
<dbReference type="InterPro" id="IPR013324">
    <property type="entry name" value="RNA_pol_sigma_r3/r4-like"/>
</dbReference>
<keyword evidence="10" id="KW-1185">Reference proteome</keyword>
<keyword evidence="2 6" id="KW-0805">Transcription regulation</keyword>
<keyword evidence="5 6" id="KW-0804">Transcription</keyword>
<dbReference type="Gene3D" id="1.10.10.10">
    <property type="entry name" value="Winged helix-like DNA-binding domain superfamily/Winged helix DNA-binding domain"/>
    <property type="match status" value="1"/>
</dbReference>
<dbReference type="RefSeq" id="WP_245033228.1">
    <property type="nucleotide sequence ID" value="NZ_CP095075.1"/>
</dbReference>
<name>A0ABY4HC56_9BACI</name>
<organism evidence="9 10">
    <name type="scientific">Halobacillus amylolyticus</name>
    <dbReference type="NCBI Taxonomy" id="2932259"/>
    <lineage>
        <taxon>Bacteria</taxon>
        <taxon>Bacillati</taxon>
        <taxon>Bacillota</taxon>
        <taxon>Bacilli</taxon>
        <taxon>Bacillales</taxon>
        <taxon>Bacillaceae</taxon>
        <taxon>Halobacillus</taxon>
    </lineage>
</organism>
<protein>
    <recommendedName>
        <fullName evidence="6">RNA polymerase sigma factor</fullName>
    </recommendedName>
</protein>
<evidence type="ECO:0000256" key="3">
    <source>
        <dbReference type="ARBA" id="ARBA00023082"/>
    </source>
</evidence>
<dbReference type="PANTHER" id="PTHR43133">
    <property type="entry name" value="RNA POLYMERASE ECF-TYPE SIGMA FACTO"/>
    <property type="match status" value="1"/>
</dbReference>
<dbReference type="InterPro" id="IPR013325">
    <property type="entry name" value="RNA_pol_sigma_r2"/>
</dbReference>
<dbReference type="Gene3D" id="1.10.1740.10">
    <property type="match status" value="1"/>
</dbReference>
<evidence type="ECO:0000256" key="5">
    <source>
        <dbReference type="ARBA" id="ARBA00023163"/>
    </source>
</evidence>
<dbReference type="InterPro" id="IPR007627">
    <property type="entry name" value="RNA_pol_sigma70_r2"/>
</dbReference>
<reference evidence="9" key="1">
    <citation type="submission" date="2022-04" db="EMBL/GenBank/DDBJ databases">
        <title>Halobacillus sp. isolated from saltern.</title>
        <authorList>
            <person name="Won M."/>
            <person name="Lee C.-M."/>
            <person name="Woen H.-Y."/>
            <person name="Kwon S.-W."/>
        </authorList>
    </citation>
    <scope>NUCLEOTIDE SEQUENCE</scope>
    <source>
        <strain evidence="9">SSHM10-5</strain>
    </source>
</reference>
<comment type="similarity">
    <text evidence="1 6">Belongs to the sigma-70 factor family. ECF subfamily.</text>
</comment>
<proteinExistence type="inferred from homology"/>
<evidence type="ECO:0000256" key="2">
    <source>
        <dbReference type="ARBA" id="ARBA00023015"/>
    </source>
</evidence>
<dbReference type="Proteomes" id="UP000830326">
    <property type="component" value="Chromosome"/>
</dbReference>
<dbReference type="NCBIfam" id="TIGR02937">
    <property type="entry name" value="sigma70-ECF"/>
    <property type="match status" value="1"/>
</dbReference>
<dbReference type="NCBIfam" id="NF007217">
    <property type="entry name" value="PRK09639.1-1"/>
    <property type="match status" value="1"/>
</dbReference>
<dbReference type="InterPro" id="IPR039425">
    <property type="entry name" value="RNA_pol_sigma-70-like"/>
</dbReference>
<dbReference type="PROSITE" id="PS01063">
    <property type="entry name" value="SIGMA70_ECF"/>
    <property type="match status" value="1"/>
</dbReference>
<gene>
    <name evidence="9" type="primary">sigX</name>
    <name evidence="9" type="ORF">MUO15_02600</name>
</gene>
<evidence type="ECO:0000313" key="9">
    <source>
        <dbReference type="EMBL" id="UOR12427.1"/>
    </source>
</evidence>
<dbReference type="InterPro" id="IPR000838">
    <property type="entry name" value="RNA_pol_sigma70_ECF_CS"/>
</dbReference>
<evidence type="ECO:0000256" key="4">
    <source>
        <dbReference type="ARBA" id="ARBA00023125"/>
    </source>
</evidence>
<dbReference type="InterPro" id="IPR013249">
    <property type="entry name" value="RNA_pol_sigma70_r4_t2"/>
</dbReference>
<feature type="domain" description="RNA polymerase sigma-70 region 2" evidence="7">
    <location>
        <begin position="8"/>
        <end position="75"/>
    </location>
</feature>
<feature type="domain" description="RNA polymerase sigma factor 70 region 4 type 2" evidence="8">
    <location>
        <begin position="111"/>
        <end position="163"/>
    </location>
</feature>
<evidence type="ECO:0000259" key="7">
    <source>
        <dbReference type="Pfam" id="PF04542"/>
    </source>
</evidence>
<evidence type="ECO:0000256" key="6">
    <source>
        <dbReference type="RuleBase" id="RU000716"/>
    </source>
</evidence>
<dbReference type="PANTHER" id="PTHR43133:SF60">
    <property type="entry name" value="RNA POLYMERASE SIGMA FACTOR SIGV"/>
    <property type="match status" value="1"/>
</dbReference>